<sequence>SLLALVAAVNAHTASFNKGMYCLNGNDTANPNLNSNEPVNPLWNLTKTDWWWQHDRGCDKVPPAAGEYLEIPAGGNFTVEMAHNQAFTTLSYGGSKVTEWPDGGQHPEDWHGTGGGEDCIQDDGAMHTQNQTAAAGTAFAISYNSNLEDVTIDNLVVFTVLEHTPWHRIATYQVPKNMPACPADGCHCAWLWLPRGCGQPNMYMQGHKCMVTGATSTVPISTPAKPPVYCGDDETKCVTGSKQMAAWNQLDGNNVTPPPGISPCYDATMGYKTGPQDDIF</sequence>
<protein>
    <submittedName>
        <fullName evidence="12">Uncharacterized protein</fullName>
    </submittedName>
</protein>
<dbReference type="GO" id="GO:0046872">
    <property type="term" value="F:metal ion binding"/>
    <property type="evidence" value="ECO:0007669"/>
    <property type="project" value="UniProtKB-KW"/>
</dbReference>
<comment type="caution">
    <text evidence="12">The sequence shown here is derived from an EMBL/GenBank/DDBJ whole genome shotgun (WGS) entry which is preliminary data.</text>
</comment>
<evidence type="ECO:0000256" key="10">
    <source>
        <dbReference type="ARBA" id="ARBA00023180"/>
    </source>
</evidence>
<organism evidence="12 13">
    <name type="scientific">Rhizodiscina lignyota</name>
    <dbReference type="NCBI Taxonomy" id="1504668"/>
    <lineage>
        <taxon>Eukaryota</taxon>
        <taxon>Fungi</taxon>
        <taxon>Dikarya</taxon>
        <taxon>Ascomycota</taxon>
        <taxon>Pezizomycotina</taxon>
        <taxon>Dothideomycetes</taxon>
        <taxon>Pleosporomycetidae</taxon>
        <taxon>Aulographales</taxon>
        <taxon>Rhizodiscinaceae</taxon>
        <taxon>Rhizodiscina</taxon>
    </lineage>
</organism>
<dbReference type="AlphaFoldDB" id="A0A9P4IH12"/>
<evidence type="ECO:0000256" key="6">
    <source>
        <dbReference type="ARBA" id="ARBA00023002"/>
    </source>
</evidence>
<comment type="subcellular location">
    <subcellularLocation>
        <location evidence="2">Secreted</location>
    </subcellularLocation>
</comment>
<keyword evidence="9" id="KW-1015">Disulfide bond</keyword>
<keyword evidence="6" id="KW-0560">Oxidoreductase</keyword>
<dbReference type="EMBL" id="ML978124">
    <property type="protein sequence ID" value="KAF2100874.1"/>
    <property type="molecule type" value="Genomic_DNA"/>
</dbReference>
<reference evidence="12" key="1">
    <citation type="journal article" date="2020" name="Stud. Mycol.">
        <title>101 Dothideomycetes genomes: a test case for predicting lifestyles and emergence of pathogens.</title>
        <authorList>
            <person name="Haridas S."/>
            <person name="Albert R."/>
            <person name="Binder M."/>
            <person name="Bloem J."/>
            <person name="Labutti K."/>
            <person name="Salamov A."/>
            <person name="Andreopoulos B."/>
            <person name="Baker S."/>
            <person name="Barry K."/>
            <person name="Bills G."/>
            <person name="Bluhm B."/>
            <person name="Cannon C."/>
            <person name="Castanera R."/>
            <person name="Culley D."/>
            <person name="Daum C."/>
            <person name="Ezra D."/>
            <person name="Gonzalez J."/>
            <person name="Henrissat B."/>
            <person name="Kuo A."/>
            <person name="Liang C."/>
            <person name="Lipzen A."/>
            <person name="Lutzoni F."/>
            <person name="Magnuson J."/>
            <person name="Mondo S."/>
            <person name="Nolan M."/>
            <person name="Ohm R."/>
            <person name="Pangilinan J."/>
            <person name="Park H.-J."/>
            <person name="Ramirez L."/>
            <person name="Alfaro M."/>
            <person name="Sun H."/>
            <person name="Tritt A."/>
            <person name="Yoshinaga Y."/>
            <person name="Zwiers L.-H."/>
            <person name="Turgeon B."/>
            <person name="Goodwin S."/>
            <person name="Spatafora J."/>
            <person name="Crous P."/>
            <person name="Grigoriev I."/>
        </authorList>
    </citation>
    <scope>NUCLEOTIDE SEQUENCE</scope>
    <source>
        <strain evidence="12">CBS 133067</strain>
    </source>
</reference>
<keyword evidence="10" id="KW-0325">Glycoprotein</keyword>
<evidence type="ECO:0000256" key="7">
    <source>
        <dbReference type="ARBA" id="ARBA00023008"/>
    </source>
</evidence>
<dbReference type="GO" id="GO:0005576">
    <property type="term" value="C:extracellular region"/>
    <property type="evidence" value="ECO:0007669"/>
    <property type="project" value="UniProtKB-SubCell"/>
</dbReference>
<evidence type="ECO:0000256" key="4">
    <source>
        <dbReference type="ARBA" id="ARBA00022723"/>
    </source>
</evidence>
<name>A0A9P4IH12_9PEZI</name>
<keyword evidence="3" id="KW-0964">Secreted</keyword>
<dbReference type="Pfam" id="PF22810">
    <property type="entry name" value="LPMO_AA14"/>
    <property type="match status" value="1"/>
</dbReference>
<gene>
    <name evidence="12" type="ORF">NA57DRAFT_10917</name>
</gene>
<dbReference type="Proteomes" id="UP000799772">
    <property type="component" value="Unassembled WGS sequence"/>
</dbReference>
<dbReference type="OrthoDB" id="2019572at2759"/>
<evidence type="ECO:0000256" key="8">
    <source>
        <dbReference type="ARBA" id="ARBA00023033"/>
    </source>
</evidence>
<keyword evidence="5" id="KW-0732">Signal</keyword>
<feature type="non-terminal residue" evidence="12">
    <location>
        <position position="280"/>
    </location>
</feature>
<evidence type="ECO:0000256" key="11">
    <source>
        <dbReference type="ARBA" id="ARBA00046340"/>
    </source>
</evidence>
<evidence type="ECO:0000313" key="12">
    <source>
        <dbReference type="EMBL" id="KAF2100874.1"/>
    </source>
</evidence>
<dbReference type="InterPro" id="IPR054497">
    <property type="entry name" value="LPMO_AA14"/>
</dbReference>
<keyword evidence="13" id="KW-1185">Reference proteome</keyword>
<evidence type="ECO:0000256" key="2">
    <source>
        <dbReference type="ARBA" id="ARBA00004613"/>
    </source>
</evidence>
<evidence type="ECO:0000313" key="13">
    <source>
        <dbReference type="Proteomes" id="UP000799772"/>
    </source>
</evidence>
<keyword evidence="8" id="KW-0503">Monooxygenase</keyword>
<keyword evidence="4" id="KW-0479">Metal-binding</keyword>
<accession>A0A9P4IH12</accession>
<feature type="non-terminal residue" evidence="12">
    <location>
        <position position="1"/>
    </location>
</feature>
<keyword evidence="7" id="KW-0186">Copper</keyword>
<proteinExistence type="inferred from homology"/>
<comment type="cofactor">
    <cofactor evidence="1">
        <name>Cu(2+)</name>
        <dbReference type="ChEBI" id="CHEBI:29036"/>
    </cofactor>
</comment>
<dbReference type="GO" id="GO:0004497">
    <property type="term" value="F:monooxygenase activity"/>
    <property type="evidence" value="ECO:0007669"/>
    <property type="project" value="UniProtKB-KW"/>
</dbReference>
<comment type="similarity">
    <text evidence="11">Belongs to the polysaccharide monooxygenase AA14 family.</text>
</comment>
<evidence type="ECO:0000256" key="5">
    <source>
        <dbReference type="ARBA" id="ARBA00022729"/>
    </source>
</evidence>
<evidence type="ECO:0000256" key="1">
    <source>
        <dbReference type="ARBA" id="ARBA00001973"/>
    </source>
</evidence>
<evidence type="ECO:0000256" key="3">
    <source>
        <dbReference type="ARBA" id="ARBA00022525"/>
    </source>
</evidence>
<evidence type="ECO:0000256" key="9">
    <source>
        <dbReference type="ARBA" id="ARBA00023157"/>
    </source>
</evidence>